<dbReference type="OrthoDB" id="1118862at2"/>
<keyword evidence="2" id="KW-1185">Reference proteome</keyword>
<proteinExistence type="predicted"/>
<name>A0A1H6F8R2_9GAMM</name>
<dbReference type="AlphaFoldDB" id="A0A1H6F8R2"/>
<dbReference type="EMBL" id="FMSV02000498">
    <property type="protein sequence ID" value="SEH06517.1"/>
    <property type="molecule type" value="Genomic_DNA"/>
</dbReference>
<protein>
    <submittedName>
        <fullName evidence="1">Uncharacterized protein</fullName>
    </submittedName>
</protein>
<evidence type="ECO:0000313" key="2">
    <source>
        <dbReference type="Proteomes" id="UP000236724"/>
    </source>
</evidence>
<dbReference type="RefSeq" id="WP_103920283.1">
    <property type="nucleotide sequence ID" value="NZ_FMSV02000498.1"/>
</dbReference>
<sequence>MIDFREIRIADLGEFIASDWFNASTDLPITTHRARSQMLNPRAKPDDVCLILALNEEEELLGYIGILPDNFATNEKHVGWLSCWWVHPGKGKKVGLSLFLQALITWDYKFVITDFTPQIKEIIEKTRMFKFTPTKYGVRGFLGFNLSEILPRKRKGLRKIKGILKLADFCMNQINSLRLSILKKKFSSHGLEIDEVQEINDEIAGYIKRHQSTEYYKRAATELNWIIQNPWVLENNEKARSEAEKYYFSSSESIFKYHNLCLRDGGKIVAFVMLRQRNKSFTIPYLYVEFEYQIEVLWSIYDFLLQKKATDFTIFNQEFTDIIKLTHNPFFFFREIPKDFAVSIELGQLLDKNMILQDGDGDYVFT</sequence>
<dbReference type="Proteomes" id="UP000236724">
    <property type="component" value="Unassembled WGS sequence"/>
</dbReference>
<reference evidence="1 2" key="1">
    <citation type="submission" date="2016-10" db="EMBL/GenBank/DDBJ databases">
        <authorList>
            <person name="de Groot N.N."/>
        </authorList>
    </citation>
    <scope>NUCLEOTIDE SEQUENCE [LARGE SCALE GENOMIC DNA]</scope>
    <source>
        <strain evidence="1">MBHS1</strain>
    </source>
</reference>
<dbReference type="InterPro" id="IPR016181">
    <property type="entry name" value="Acyl_CoA_acyltransferase"/>
</dbReference>
<gene>
    <name evidence="1" type="ORF">MBHS_02380</name>
</gene>
<evidence type="ECO:0000313" key="1">
    <source>
        <dbReference type="EMBL" id="SEH06517.1"/>
    </source>
</evidence>
<organism evidence="1 2">
    <name type="scientific">Candidatus Venteria ishoeyi</name>
    <dbReference type="NCBI Taxonomy" id="1899563"/>
    <lineage>
        <taxon>Bacteria</taxon>
        <taxon>Pseudomonadati</taxon>
        <taxon>Pseudomonadota</taxon>
        <taxon>Gammaproteobacteria</taxon>
        <taxon>Thiotrichales</taxon>
        <taxon>Thiotrichaceae</taxon>
        <taxon>Venteria</taxon>
    </lineage>
</organism>
<dbReference type="SUPFAM" id="SSF55729">
    <property type="entry name" value="Acyl-CoA N-acyltransferases (Nat)"/>
    <property type="match status" value="1"/>
</dbReference>
<accession>A0A1H6F8R2</accession>